<dbReference type="EMBL" id="CP146203">
    <property type="protein sequence ID" value="XBH22807.1"/>
    <property type="molecule type" value="Genomic_DNA"/>
</dbReference>
<protein>
    <submittedName>
        <fullName evidence="1">Uncharacterized protein</fullName>
    </submittedName>
</protein>
<gene>
    <name evidence="1" type="ORF">V5R04_06215</name>
</gene>
<organism evidence="1">
    <name type="scientific">Jonesiaceae bacterium BS-20</name>
    <dbReference type="NCBI Taxonomy" id="3120821"/>
    <lineage>
        <taxon>Bacteria</taxon>
        <taxon>Bacillati</taxon>
        <taxon>Actinomycetota</taxon>
        <taxon>Actinomycetes</taxon>
        <taxon>Micrococcales</taxon>
        <taxon>Jonesiaceae</taxon>
    </lineage>
</organism>
<accession>A0AAU7DXD7</accession>
<proteinExistence type="predicted"/>
<evidence type="ECO:0000313" key="1">
    <source>
        <dbReference type="EMBL" id="XBH22807.1"/>
    </source>
</evidence>
<name>A0AAU7DXD7_9MICO</name>
<reference evidence="1" key="1">
    <citation type="submission" date="2024-02" db="EMBL/GenBank/DDBJ databases">
        <title>Tomenella chthoni gen. nov. sp. nov., a member of the family Jonesiaceae isolated from bat guano.</title>
        <authorList>
            <person name="Miller S.L."/>
            <person name="King J."/>
            <person name="Sankaranarayanan K."/>
            <person name="Lawson P.A."/>
        </authorList>
    </citation>
    <scope>NUCLEOTIDE SEQUENCE</scope>
    <source>
        <strain evidence="1">BS-20</strain>
    </source>
</reference>
<sequence length="212" mass="22972">MLDFIPTVYSVGQGGGDLQSEVVGAQDFSMAGDGLIYVATAVHDVVDATPGAGKEPFVQHFTEAIVLRTASGEERLVQLNPDANGQYFDDQAIINLQAMGFMVAFSSSSDVYLVDQSTRQVIQFANDALAADAGDEDSMRITDIVLTDSRISWVVQINDQAGLKETIYTSDLSGSDTMSMQVSSATELLDNGTGLTFWTGSHDDYRKVEWKY</sequence>
<dbReference type="AlphaFoldDB" id="A0AAU7DXD7"/>